<evidence type="ECO:0000313" key="2">
    <source>
        <dbReference type="Proteomes" id="UP000032304"/>
    </source>
</evidence>
<dbReference type="Gramene" id="KJB37197">
    <property type="protein sequence ID" value="KJB37197"/>
    <property type="gene ID" value="B456_006G193700"/>
</dbReference>
<protein>
    <submittedName>
        <fullName evidence="1">Uncharacterized protein</fullName>
    </submittedName>
</protein>
<gene>
    <name evidence="1" type="ORF">B456_006G193700</name>
</gene>
<sequence length="101" mass="11366">MGILLCITALKQSFVQPFTLSPGFVCAPGFIITKGRKFLFSGTMVHFLTENHKNLSQSYRELPPKNKQQGSSQSKRIIMGISSNLMKARIHRATRKIEISK</sequence>
<organism evidence="1 2">
    <name type="scientific">Gossypium raimondii</name>
    <name type="common">Peruvian cotton</name>
    <name type="synonym">Gossypium klotzschianum subsp. raimondii</name>
    <dbReference type="NCBI Taxonomy" id="29730"/>
    <lineage>
        <taxon>Eukaryota</taxon>
        <taxon>Viridiplantae</taxon>
        <taxon>Streptophyta</taxon>
        <taxon>Embryophyta</taxon>
        <taxon>Tracheophyta</taxon>
        <taxon>Spermatophyta</taxon>
        <taxon>Magnoliopsida</taxon>
        <taxon>eudicotyledons</taxon>
        <taxon>Gunneridae</taxon>
        <taxon>Pentapetalae</taxon>
        <taxon>rosids</taxon>
        <taxon>malvids</taxon>
        <taxon>Malvales</taxon>
        <taxon>Malvaceae</taxon>
        <taxon>Malvoideae</taxon>
        <taxon>Gossypium</taxon>
    </lineage>
</organism>
<evidence type="ECO:0000313" key="1">
    <source>
        <dbReference type="EMBL" id="KJB37197.1"/>
    </source>
</evidence>
<dbReference type="AlphaFoldDB" id="A0A0D2NV86"/>
<keyword evidence="2" id="KW-1185">Reference proteome</keyword>
<name>A0A0D2NV86_GOSRA</name>
<accession>A0A0D2NV86</accession>
<dbReference type="Proteomes" id="UP000032304">
    <property type="component" value="Chromosome 6"/>
</dbReference>
<proteinExistence type="predicted"/>
<dbReference type="EMBL" id="CM001745">
    <property type="protein sequence ID" value="KJB37197.1"/>
    <property type="molecule type" value="Genomic_DNA"/>
</dbReference>
<reference evidence="1 2" key="1">
    <citation type="journal article" date="2012" name="Nature">
        <title>Repeated polyploidization of Gossypium genomes and the evolution of spinnable cotton fibres.</title>
        <authorList>
            <person name="Paterson A.H."/>
            <person name="Wendel J.F."/>
            <person name="Gundlach H."/>
            <person name="Guo H."/>
            <person name="Jenkins J."/>
            <person name="Jin D."/>
            <person name="Llewellyn D."/>
            <person name="Showmaker K.C."/>
            <person name="Shu S."/>
            <person name="Udall J."/>
            <person name="Yoo M.J."/>
            <person name="Byers R."/>
            <person name="Chen W."/>
            <person name="Doron-Faigenboim A."/>
            <person name="Duke M.V."/>
            <person name="Gong L."/>
            <person name="Grimwood J."/>
            <person name="Grover C."/>
            <person name="Grupp K."/>
            <person name="Hu G."/>
            <person name="Lee T.H."/>
            <person name="Li J."/>
            <person name="Lin L."/>
            <person name="Liu T."/>
            <person name="Marler B.S."/>
            <person name="Page J.T."/>
            <person name="Roberts A.W."/>
            <person name="Romanel E."/>
            <person name="Sanders W.S."/>
            <person name="Szadkowski E."/>
            <person name="Tan X."/>
            <person name="Tang H."/>
            <person name="Xu C."/>
            <person name="Wang J."/>
            <person name="Wang Z."/>
            <person name="Zhang D."/>
            <person name="Zhang L."/>
            <person name="Ashrafi H."/>
            <person name="Bedon F."/>
            <person name="Bowers J.E."/>
            <person name="Brubaker C.L."/>
            <person name="Chee P.W."/>
            <person name="Das S."/>
            <person name="Gingle A.R."/>
            <person name="Haigler C.H."/>
            <person name="Harker D."/>
            <person name="Hoffmann L.V."/>
            <person name="Hovav R."/>
            <person name="Jones D.C."/>
            <person name="Lemke C."/>
            <person name="Mansoor S."/>
            <person name="ur Rahman M."/>
            <person name="Rainville L.N."/>
            <person name="Rambani A."/>
            <person name="Reddy U.K."/>
            <person name="Rong J.K."/>
            <person name="Saranga Y."/>
            <person name="Scheffler B.E."/>
            <person name="Scheffler J.A."/>
            <person name="Stelly D.M."/>
            <person name="Triplett B.A."/>
            <person name="Van Deynze A."/>
            <person name="Vaslin M.F."/>
            <person name="Waghmare V.N."/>
            <person name="Walford S.A."/>
            <person name="Wright R.J."/>
            <person name="Zaki E.A."/>
            <person name="Zhang T."/>
            <person name="Dennis E.S."/>
            <person name="Mayer K.F."/>
            <person name="Peterson D.G."/>
            <person name="Rokhsar D.S."/>
            <person name="Wang X."/>
            <person name="Schmutz J."/>
        </authorList>
    </citation>
    <scope>NUCLEOTIDE SEQUENCE [LARGE SCALE GENOMIC DNA]</scope>
</reference>